<evidence type="ECO:0000313" key="1">
    <source>
        <dbReference type="EMBL" id="TKR67472.1"/>
    </source>
</evidence>
<dbReference type="EMBL" id="AZBU02000008">
    <property type="protein sequence ID" value="TKR67472.1"/>
    <property type="molecule type" value="Genomic_DNA"/>
</dbReference>
<dbReference type="AlphaFoldDB" id="A0A4U5MEF1"/>
<evidence type="ECO:0000313" key="2">
    <source>
        <dbReference type="Proteomes" id="UP000298663"/>
    </source>
</evidence>
<accession>A0A4U5MEF1</accession>
<reference evidence="1 2" key="1">
    <citation type="journal article" date="2015" name="Genome Biol.">
        <title>Comparative genomics of Steinernema reveals deeply conserved gene regulatory networks.</title>
        <authorList>
            <person name="Dillman A.R."/>
            <person name="Macchietto M."/>
            <person name="Porter C.F."/>
            <person name="Rogers A."/>
            <person name="Williams B."/>
            <person name="Antoshechkin I."/>
            <person name="Lee M.M."/>
            <person name="Goodwin Z."/>
            <person name="Lu X."/>
            <person name="Lewis E.E."/>
            <person name="Goodrich-Blair H."/>
            <person name="Stock S.P."/>
            <person name="Adams B.J."/>
            <person name="Sternberg P.W."/>
            <person name="Mortazavi A."/>
        </authorList>
    </citation>
    <scope>NUCLEOTIDE SEQUENCE [LARGE SCALE GENOMIC DNA]</scope>
    <source>
        <strain evidence="1 2">ALL</strain>
    </source>
</reference>
<reference evidence="1 2" key="2">
    <citation type="journal article" date="2019" name="G3 (Bethesda)">
        <title>Hybrid Assembly of the Genome of the Entomopathogenic Nematode Steinernema carpocapsae Identifies the X-Chromosome.</title>
        <authorList>
            <person name="Serra L."/>
            <person name="Macchietto M."/>
            <person name="Macias-Munoz A."/>
            <person name="McGill C.J."/>
            <person name="Rodriguez I.M."/>
            <person name="Rodriguez B."/>
            <person name="Murad R."/>
            <person name="Mortazavi A."/>
        </authorList>
    </citation>
    <scope>NUCLEOTIDE SEQUENCE [LARGE SCALE GENOMIC DNA]</scope>
    <source>
        <strain evidence="1 2">ALL</strain>
    </source>
</reference>
<comment type="caution">
    <text evidence="1">The sequence shown here is derived from an EMBL/GenBank/DDBJ whole genome shotgun (WGS) entry which is preliminary data.</text>
</comment>
<sequence>MCHLATDDASIMFPEVYADNSEEDMERIKGYVDKFLEAFYDSGIELPPIKFVLSPIKNLMNKLTPENDEMDKLMEEVGKSFEIVETKLSNMVTNVICKLTSNLFHDVVTQAREIITHFKIFFQNRANPASKLKFRKTCDCKELNGMHLLGRLQLPNLQQLESQLRKVALITMFHTEACYNSLNLTFQSSDSVMNRFNSTMKFVDRLRDFYYKNAVNGIRKKIDAVLMQQKHDESRLEEGASRVCPELEIINAEINLILANYTDPKYNYAAVFWINEHNRRNCRLISRNSTITPFQRGSISYLIYRSLKNSSDIEKNREILQQKQPEIEKILSKTYLMVKGGKYPHANPTNEYMSALQKIHKFPAAVIAVYERARGDCLVSSDRDGSYAEVIKKNTSIYKPVQGLWNPEPMDAFAVIGY</sequence>
<protein>
    <submittedName>
        <fullName evidence="1">Uncharacterized protein</fullName>
    </submittedName>
</protein>
<name>A0A4U5MEF1_STECR</name>
<keyword evidence="2" id="KW-1185">Reference proteome</keyword>
<organism evidence="1 2">
    <name type="scientific">Steinernema carpocapsae</name>
    <name type="common">Entomopathogenic nematode</name>
    <dbReference type="NCBI Taxonomy" id="34508"/>
    <lineage>
        <taxon>Eukaryota</taxon>
        <taxon>Metazoa</taxon>
        <taxon>Ecdysozoa</taxon>
        <taxon>Nematoda</taxon>
        <taxon>Chromadorea</taxon>
        <taxon>Rhabditida</taxon>
        <taxon>Tylenchina</taxon>
        <taxon>Panagrolaimomorpha</taxon>
        <taxon>Strongyloidoidea</taxon>
        <taxon>Steinernematidae</taxon>
        <taxon>Steinernema</taxon>
    </lineage>
</organism>
<proteinExistence type="predicted"/>
<dbReference type="Proteomes" id="UP000298663">
    <property type="component" value="Unassembled WGS sequence"/>
</dbReference>
<gene>
    <name evidence="1" type="ORF">L596_023621</name>
</gene>